<reference evidence="1 2" key="1">
    <citation type="submission" date="2024-09" db="EMBL/GenBank/DDBJ databases">
        <authorList>
            <person name="Sun Q."/>
            <person name="Mori K."/>
        </authorList>
    </citation>
    <scope>NUCLEOTIDE SEQUENCE [LARGE SCALE GENOMIC DNA]</scope>
    <source>
        <strain evidence="1 2">TBRC 0563</strain>
    </source>
</reference>
<dbReference type="RefSeq" id="WP_378193242.1">
    <property type="nucleotide sequence ID" value="NZ_JBHLZP010000001.1"/>
</dbReference>
<dbReference type="EMBL" id="JBHLZP010000001">
    <property type="protein sequence ID" value="MFB9830672.1"/>
    <property type="molecule type" value="Genomic_DNA"/>
</dbReference>
<accession>A0ABV5Y9C5</accession>
<keyword evidence="2" id="KW-1185">Reference proteome</keyword>
<evidence type="ECO:0000313" key="2">
    <source>
        <dbReference type="Proteomes" id="UP001589627"/>
    </source>
</evidence>
<dbReference type="InterPro" id="IPR011200">
    <property type="entry name" value="UCP012608"/>
</dbReference>
<dbReference type="Pfam" id="PF10094">
    <property type="entry name" value="DUF2332"/>
    <property type="match status" value="1"/>
</dbReference>
<sequence>MAEGPGFQVERLRRLFRFFAATQCRGRSPVYEALSEGVAGNDDLLNLLMSTPGDQRRPSLLFAAVNLLLASNPGSALAGYYPIHGGRRAVDDRLMPAFAAFCAEHRDELGRLLRTRSTQTNEIRRCVALRLGLDHVHRHWRGPVALVEVGASAGLNLLLDRYRYRIGGQETSSEDTAPVTITCEVRGGTPAGRFLGPIPEITCRRGIDQHPVDLTDPEARAWLEAFIWPEHTGDLAVLQGAIDLAVSTANVDVVPGDATTDTARLLGELPGSEPIVVFTASLLSYLTADARAAFAAQLQQAAAHRPVAWVFAEGPGLVATAEDLIALEGPLARRNSLYLVGASLRDSERREAALLALADPYLRWLAPARNETDDFQWLPTSTDPD</sequence>
<protein>
    <submittedName>
        <fullName evidence="1">DUF2332 domain-containing protein</fullName>
    </submittedName>
</protein>
<dbReference type="Proteomes" id="UP001589627">
    <property type="component" value="Unassembled WGS sequence"/>
</dbReference>
<evidence type="ECO:0000313" key="1">
    <source>
        <dbReference type="EMBL" id="MFB9830672.1"/>
    </source>
</evidence>
<proteinExistence type="predicted"/>
<name>A0ABV5Y9C5_9ACTN</name>
<organism evidence="1 2">
    <name type="scientific">Actinoallomurus acaciae</name>
    <dbReference type="NCBI Taxonomy" id="502577"/>
    <lineage>
        <taxon>Bacteria</taxon>
        <taxon>Bacillati</taxon>
        <taxon>Actinomycetota</taxon>
        <taxon>Actinomycetes</taxon>
        <taxon>Streptosporangiales</taxon>
        <taxon>Thermomonosporaceae</taxon>
        <taxon>Actinoallomurus</taxon>
    </lineage>
</organism>
<comment type="caution">
    <text evidence="1">The sequence shown here is derived from an EMBL/GenBank/DDBJ whole genome shotgun (WGS) entry which is preliminary data.</text>
</comment>
<gene>
    <name evidence="1" type="ORF">ACFFNX_00410</name>
</gene>